<name>A0A8S2FXM1_9BILA</name>
<protein>
    <recommendedName>
        <fullName evidence="1">Peptidase M1 membrane alanine aminopeptidase domain-containing protein</fullName>
    </recommendedName>
</protein>
<comment type="caution">
    <text evidence="2">The sequence shown here is derived from an EMBL/GenBank/DDBJ whole genome shotgun (WGS) entry which is preliminary data.</text>
</comment>
<dbReference type="InterPro" id="IPR014782">
    <property type="entry name" value="Peptidase_M1_dom"/>
</dbReference>
<dbReference type="PANTHER" id="PTHR11533:SF174">
    <property type="entry name" value="PUROMYCIN-SENSITIVE AMINOPEPTIDASE-RELATED"/>
    <property type="match status" value="1"/>
</dbReference>
<proteinExistence type="predicted"/>
<feature type="domain" description="Peptidase M1 membrane alanine aminopeptidase" evidence="1">
    <location>
        <begin position="40"/>
        <end position="76"/>
    </location>
</feature>
<gene>
    <name evidence="2" type="ORF">OVA965_LOCUS41098</name>
    <name evidence="3" type="ORF">TMI583_LOCUS42662</name>
</gene>
<dbReference type="GO" id="GO:0070006">
    <property type="term" value="F:metalloaminopeptidase activity"/>
    <property type="evidence" value="ECO:0007669"/>
    <property type="project" value="TreeGrafter"/>
</dbReference>
<evidence type="ECO:0000313" key="4">
    <source>
        <dbReference type="Proteomes" id="UP000677228"/>
    </source>
</evidence>
<sequence>MSTYLVAYVIGEYDYVEQTDPNGVLVRVYTPIGKKEQGLFALETTSRILPFYADYFGIKYPLAKLDLIAVPDFGAGKQ</sequence>
<dbReference type="GO" id="GO:0043171">
    <property type="term" value="P:peptide catabolic process"/>
    <property type="evidence" value="ECO:0007669"/>
    <property type="project" value="TreeGrafter"/>
</dbReference>
<dbReference type="SUPFAM" id="SSF55486">
    <property type="entry name" value="Metalloproteases ('zincins'), catalytic domain"/>
    <property type="match status" value="1"/>
</dbReference>
<dbReference type="Proteomes" id="UP000677228">
    <property type="component" value="Unassembled WGS sequence"/>
</dbReference>
<evidence type="ECO:0000259" key="1">
    <source>
        <dbReference type="Pfam" id="PF01433"/>
    </source>
</evidence>
<dbReference type="GO" id="GO:0005737">
    <property type="term" value="C:cytoplasm"/>
    <property type="evidence" value="ECO:0007669"/>
    <property type="project" value="TreeGrafter"/>
</dbReference>
<dbReference type="Proteomes" id="UP000682733">
    <property type="component" value="Unassembled WGS sequence"/>
</dbReference>
<accession>A0A8S2FXM1</accession>
<dbReference type="InterPro" id="IPR050344">
    <property type="entry name" value="Peptidase_M1_aminopeptidases"/>
</dbReference>
<reference evidence="2" key="1">
    <citation type="submission" date="2021-02" db="EMBL/GenBank/DDBJ databases">
        <authorList>
            <person name="Nowell W R."/>
        </authorList>
    </citation>
    <scope>NUCLEOTIDE SEQUENCE</scope>
</reference>
<dbReference type="Pfam" id="PF01433">
    <property type="entry name" value="Peptidase_M1"/>
    <property type="match status" value="1"/>
</dbReference>
<dbReference type="EMBL" id="CAJNOK010046415">
    <property type="protein sequence ID" value="CAF1583316.1"/>
    <property type="molecule type" value="Genomic_DNA"/>
</dbReference>
<dbReference type="GO" id="GO:0008270">
    <property type="term" value="F:zinc ion binding"/>
    <property type="evidence" value="ECO:0007669"/>
    <property type="project" value="InterPro"/>
</dbReference>
<dbReference type="GO" id="GO:0006508">
    <property type="term" value="P:proteolysis"/>
    <property type="evidence" value="ECO:0007669"/>
    <property type="project" value="TreeGrafter"/>
</dbReference>
<dbReference type="GO" id="GO:0005615">
    <property type="term" value="C:extracellular space"/>
    <property type="evidence" value="ECO:0007669"/>
    <property type="project" value="TreeGrafter"/>
</dbReference>
<dbReference type="PANTHER" id="PTHR11533">
    <property type="entry name" value="PROTEASE M1 ZINC METALLOPROTEASE"/>
    <property type="match status" value="1"/>
</dbReference>
<dbReference type="GO" id="GO:0016020">
    <property type="term" value="C:membrane"/>
    <property type="evidence" value="ECO:0007669"/>
    <property type="project" value="TreeGrafter"/>
</dbReference>
<dbReference type="Gene3D" id="3.30.2010.30">
    <property type="match status" value="1"/>
</dbReference>
<organism evidence="2 4">
    <name type="scientific">Didymodactylos carnosus</name>
    <dbReference type="NCBI Taxonomy" id="1234261"/>
    <lineage>
        <taxon>Eukaryota</taxon>
        <taxon>Metazoa</taxon>
        <taxon>Spiralia</taxon>
        <taxon>Gnathifera</taxon>
        <taxon>Rotifera</taxon>
        <taxon>Eurotatoria</taxon>
        <taxon>Bdelloidea</taxon>
        <taxon>Philodinida</taxon>
        <taxon>Philodinidae</taxon>
        <taxon>Didymodactylos</taxon>
    </lineage>
</organism>
<dbReference type="EMBL" id="CAJOBA010069564">
    <property type="protein sequence ID" value="CAF4383470.1"/>
    <property type="molecule type" value="Genomic_DNA"/>
</dbReference>
<dbReference type="GO" id="GO:0042277">
    <property type="term" value="F:peptide binding"/>
    <property type="evidence" value="ECO:0007669"/>
    <property type="project" value="TreeGrafter"/>
</dbReference>
<dbReference type="AlphaFoldDB" id="A0A8S2FXM1"/>
<evidence type="ECO:0000313" key="3">
    <source>
        <dbReference type="EMBL" id="CAF4383470.1"/>
    </source>
</evidence>
<evidence type="ECO:0000313" key="2">
    <source>
        <dbReference type="EMBL" id="CAF1583316.1"/>
    </source>
</evidence>